<sequence length="206" mass="24659">MPNLNFYLGKMASKPDGVYITKFHSEWMKDYERLEYVHTFIQWLFPLQEPGMNYQAKPMTKDEKFCGSDEAKDNLLTSYKLMLDFYGIELCDEETGEVKRAANWRERFDNLNCHTHNNLRITRILKCLGTLGFERYQVPLVKFFLEETLINGELPRVKESVLSYFMFAVLNKENRKKLIEFAYLNYHDSDEFVWCPMKIQKAWKQK</sequence>
<feature type="domain" description="Opioid growth factor receptor (OGFr) conserved" evidence="2">
    <location>
        <begin position="1"/>
        <end position="198"/>
    </location>
</feature>
<keyword evidence="4" id="KW-1185">Reference proteome</keyword>
<evidence type="ECO:0000259" key="2">
    <source>
        <dbReference type="Pfam" id="PF04664"/>
    </source>
</evidence>
<dbReference type="GO" id="GO:0016020">
    <property type="term" value="C:membrane"/>
    <property type="evidence" value="ECO:0007669"/>
    <property type="project" value="InterPro"/>
</dbReference>
<dbReference type="InParanoid" id="A0A672IUR4"/>
<dbReference type="InterPro" id="IPR039574">
    <property type="entry name" value="OGFr"/>
</dbReference>
<name>A0A672IUR4_SALFA</name>
<gene>
    <name evidence="3" type="primary">LOC115389152</name>
</gene>
<dbReference type="PANTHER" id="PTHR14015:SF1">
    <property type="entry name" value="OPIOID GROWTH FACTOR RECEPTOR"/>
    <property type="match status" value="1"/>
</dbReference>
<proteinExistence type="inferred from homology"/>
<comment type="similarity">
    <text evidence="1">Belongs to the opioid growth factor receptor family.</text>
</comment>
<dbReference type="OMA" id="SITEFHE"/>
<dbReference type="Proteomes" id="UP000472267">
    <property type="component" value="Chromosome 5"/>
</dbReference>
<evidence type="ECO:0000256" key="1">
    <source>
        <dbReference type="ARBA" id="ARBA00010365"/>
    </source>
</evidence>
<dbReference type="GO" id="GO:0140625">
    <property type="term" value="F:opioid growth factor receptor activity"/>
    <property type="evidence" value="ECO:0007669"/>
    <property type="project" value="InterPro"/>
</dbReference>
<reference evidence="3" key="3">
    <citation type="submission" date="2025-09" db="UniProtKB">
        <authorList>
            <consortium name="Ensembl"/>
        </authorList>
    </citation>
    <scope>IDENTIFICATION</scope>
</reference>
<dbReference type="Ensembl" id="ENSSFAT00005046267.1">
    <property type="protein sequence ID" value="ENSSFAP00005044697.1"/>
    <property type="gene ID" value="ENSSFAG00005021973.1"/>
</dbReference>
<accession>A0A672IUR4</accession>
<evidence type="ECO:0000313" key="4">
    <source>
        <dbReference type="Proteomes" id="UP000472267"/>
    </source>
</evidence>
<reference evidence="3" key="1">
    <citation type="submission" date="2019-06" db="EMBL/GenBank/DDBJ databases">
        <authorList>
            <consortium name="Wellcome Sanger Institute Data Sharing"/>
        </authorList>
    </citation>
    <scope>NUCLEOTIDE SEQUENCE [LARGE SCALE GENOMIC DNA]</scope>
</reference>
<organism evidence="3 4">
    <name type="scientific">Salarias fasciatus</name>
    <name type="common">Jewelled blenny</name>
    <name type="synonym">Blennius fasciatus</name>
    <dbReference type="NCBI Taxonomy" id="181472"/>
    <lineage>
        <taxon>Eukaryota</taxon>
        <taxon>Metazoa</taxon>
        <taxon>Chordata</taxon>
        <taxon>Craniata</taxon>
        <taxon>Vertebrata</taxon>
        <taxon>Euteleostomi</taxon>
        <taxon>Actinopterygii</taxon>
        <taxon>Neopterygii</taxon>
        <taxon>Teleostei</taxon>
        <taxon>Neoteleostei</taxon>
        <taxon>Acanthomorphata</taxon>
        <taxon>Ovalentaria</taxon>
        <taxon>Blenniimorphae</taxon>
        <taxon>Blenniiformes</taxon>
        <taxon>Blennioidei</taxon>
        <taxon>Blenniidae</taxon>
        <taxon>Salariinae</taxon>
        <taxon>Salarias</taxon>
    </lineage>
</organism>
<dbReference type="Pfam" id="PF04664">
    <property type="entry name" value="OGFr_N"/>
    <property type="match status" value="1"/>
</dbReference>
<dbReference type="InterPro" id="IPR006757">
    <property type="entry name" value="OGF_rcpt"/>
</dbReference>
<evidence type="ECO:0000313" key="3">
    <source>
        <dbReference type="Ensembl" id="ENSSFAP00005044697.1"/>
    </source>
</evidence>
<dbReference type="AlphaFoldDB" id="A0A672IUR4"/>
<protein>
    <submittedName>
        <fullName evidence="3">Zgc:162182</fullName>
    </submittedName>
</protein>
<dbReference type="PANTHER" id="PTHR14015">
    <property type="entry name" value="OPIOID GROWTH FACTOR RECEPTOR OGFR ZETA-TYPE OPIOID RECEPTOR"/>
    <property type="match status" value="1"/>
</dbReference>
<reference evidence="3" key="2">
    <citation type="submission" date="2025-08" db="UniProtKB">
        <authorList>
            <consortium name="Ensembl"/>
        </authorList>
    </citation>
    <scope>IDENTIFICATION</scope>
</reference>